<accession>A0A6J8A5T0</accession>
<protein>
    <submittedName>
        <fullName evidence="1">Uncharacterized protein</fullName>
    </submittedName>
</protein>
<dbReference type="Proteomes" id="UP000507470">
    <property type="component" value="Unassembled WGS sequence"/>
</dbReference>
<evidence type="ECO:0000313" key="1">
    <source>
        <dbReference type="EMBL" id="CAC5362382.1"/>
    </source>
</evidence>
<dbReference type="EMBL" id="CACVKT020000743">
    <property type="protein sequence ID" value="CAC5362382.1"/>
    <property type="molecule type" value="Genomic_DNA"/>
</dbReference>
<gene>
    <name evidence="1" type="ORF">MCOR_4154</name>
</gene>
<sequence>MKVYGRDIQKISEDLPKAFEATMRCYDGDCAMCSTNSIVCAGAETKNYWNRSIFLLSSYHITCLQMNENDKHLLFEILKMKLSINALDSMTLYDNTNKNEATHRAISANLPKNVYFSRNMKGRLAATVHRSNNSPGTSTKMKCDRLVIELSNRTNAFLDSTDRECAYQKEYQKREEVQHRKLSQKAENLVVHKTFKDLNKANICHVYKKVNLILCWMTMPVV</sequence>
<organism evidence="1 2">
    <name type="scientific">Mytilus coruscus</name>
    <name type="common">Sea mussel</name>
    <dbReference type="NCBI Taxonomy" id="42192"/>
    <lineage>
        <taxon>Eukaryota</taxon>
        <taxon>Metazoa</taxon>
        <taxon>Spiralia</taxon>
        <taxon>Lophotrochozoa</taxon>
        <taxon>Mollusca</taxon>
        <taxon>Bivalvia</taxon>
        <taxon>Autobranchia</taxon>
        <taxon>Pteriomorphia</taxon>
        <taxon>Mytilida</taxon>
        <taxon>Mytiloidea</taxon>
        <taxon>Mytilidae</taxon>
        <taxon>Mytilinae</taxon>
        <taxon>Mytilus</taxon>
    </lineage>
</organism>
<evidence type="ECO:0000313" key="2">
    <source>
        <dbReference type="Proteomes" id="UP000507470"/>
    </source>
</evidence>
<reference evidence="1 2" key="1">
    <citation type="submission" date="2020-06" db="EMBL/GenBank/DDBJ databases">
        <authorList>
            <person name="Li R."/>
            <person name="Bekaert M."/>
        </authorList>
    </citation>
    <scope>NUCLEOTIDE SEQUENCE [LARGE SCALE GENOMIC DNA]</scope>
    <source>
        <strain evidence="2">wild</strain>
    </source>
</reference>
<proteinExistence type="predicted"/>
<name>A0A6J8A5T0_MYTCO</name>
<keyword evidence="2" id="KW-1185">Reference proteome</keyword>
<dbReference type="AlphaFoldDB" id="A0A6J8A5T0"/>